<dbReference type="AlphaFoldDB" id="V7AXR1"/>
<dbReference type="InterPro" id="IPR040256">
    <property type="entry name" value="At4g02000-like"/>
</dbReference>
<dbReference type="OrthoDB" id="1750937at2759"/>
<dbReference type="PANTHER" id="PTHR31286:SF60">
    <property type="entry name" value="PROTEIN, PUTATIVE-RELATED"/>
    <property type="match status" value="1"/>
</dbReference>
<dbReference type="Proteomes" id="UP000000226">
    <property type="component" value="Chromosome 9"/>
</dbReference>
<reference evidence="2" key="1">
    <citation type="journal article" date="2014" name="Nat. Genet.">
        <title>A reference genome for common bean and genome-wide analysis of dual domestications.</title>
        <authorList>
            <person name="Schmutz J."/>
            <person name="McClean P.E."/>
            <person name="Mamidi S."/>
            <person name="Wu G.A."/>
            <person name="Cannon S.B."/>
            <person name="Grimwood J."/>
            <person name="Jenkins J."/>
            <person name="Shu S."/>
            <person name="Song Q."/>
            <person name="Chavarro C."/>
            <person name="Torres-Torres M."/>
            <person name="Geffroy V."/>
            <person name="Moghaddam S.M."/>
            <person name="Gao D."/>
            <person name="Abernathy B."/>
            <person name="Barry K."/>
            <person name="Blair M."/>
            <person name="Brick M.A."/>
            <person name="Chovatia M."/>
            <person name="Gepts P."/>
            <person name="Goodstein D.M."/>
            <person name="Gonzales M."/>
            <person name="Hellsten U."/>
            <person name="Hyten D.L."/>
            <person name="Jia G."/>
            <person name="Kelly J.D."/>
            <person name="Kudrna D."/>
            <person name="Lee R."/>
            <person name="Richard M.M."/>
            <person name="Miklas P.N."/>
            <person name="Osorno J.M."/>
            <person name="Rodrigues J."/>
            <person name="Thareau V."/>
            <person name="Urrea C.A."/>
            <person name="Wang M."/>
            <person name="Yu Y."/>
            <person name="Zhang M."/>
            <person name="Wing R.A."/>
            <person name="Cregan P.B."/>
            <person name="Rokhsar D.S."/>
            <person name="Jackson S.A."/>
        </authorList>
    </citation>
    <scope>NUCLEOTIDE SEQUENCE [LARGE SCALE GENOMIC DNA]</scope>
    <source>
        <strain evidence="2">cv. G19833</strain>
    </source>
</reference>
<accession>V7AXR1</accession>
<evidence type="ECO:0000313" key="1">
    <source>
        <dbReference type="EMBL" id="ESW10432.1"/>
    </source>
</evidence>
<proteinExistence type="predicted"/>
<dbReference type="OMA" id="WKINGSW"/>
<evidence type="ECO:0000313" key="2">
    <source>
        <dbReference type="Proteomes" id="UP000000226"/>
    </source>
</evidence>
<dbReference type="PANTHER" id="PTHR31286">
    <property type="entry name" value="GLYCINE-RICH CELL WALL STRUCTURAL PROTEIN 1.8-LIKE"/>
    <property type="match status" value="1"/>
</dbReference>
<organism evidence="1 2">
    <name type="scientific">Phaseolus vulgaris</name>
    <name type="common">Kidney bean</name>
    <name type="synonym">French bean</name>
    <dbReference type="NCBI Taxonomy" id="3885"/>
    <lineage>
        <taxon>Eukaryota</taxon>
        <taxon>Viridiplantae</taxon>
        <taxon>Streptophyta</taxon>
        <taxon>Embryophyta</taxon>
        <taxon>Tracheophyta</taxon>
        <taxon>Spermatophyta</taxon>
        <taxon>Magnoliopsida</taxon>
        <taxon>eudicotyledons</taxon>
        <taxon>Gunneridae</taxon>
        <taxon>Pentapetalae</taxon>
        <taxon>rosids</taxon>
        <taxon>fabids</taxon>
        <taxon>Fabales</taxon>
        <taxon>Fabaceae</taxon>
        <taxon>Papilionoideae</taxon>
        <taxon>50 kb inversion clade</taxon>
        <taxon>NPAAA clade</taxon>
        <taxon>indigoferoid/millettioid clade</taxon>
        <taxon>Phaseoleae</taxon>
        <taxon>Phaseolus</taxon>
    </lineage>
</organism>
<keyword evidence="2" id="KW-1185">Reference proteome</keyword>
<gene>
    <name evidence="1" type="ORF">PHAVU_009G209000g</name>
</gene>
<name>V7AXR1_PHAVU</name>
<sequence>MKGDENSITIPKEEYRDGLASCQQNFMSQLKLEGTWKINGSWSIVPLGRGYFEFSFSNDEDLKTILAASTRQLNPGILGMFLWPPDFNPLRQNYHSHVQVWVRILGLSLQILGSRILIAIANGIGTLLELC</sequence>
<dbReference type="EMBL" id="CM002296">
    <property type="protein sequence ID" value="ESW10432.1"/>
    <property type="molecule type" value="Genomic_DNA"/>
</dbReference>
<protein>
    <submittedName>
        <fullName evidence="1">Uncharacterized protein</fullName>
    </submittedName>
</protein>
<dbReference type="Gramene" id="ESW10432">
    <property type="protein sequence ID" value="ESW10432"/>
    <property type="gene ID" value="PHAVU_009G209000g"/>
</dbReference>